<keyword evidence="3" id="KW-1185">Reference proteome</keyword>
<evidence type="ECO:0000313" key="3">
    <source>
        <dbReference type="Proteomes" id="UP000008783"/>
    </source>
</evidence>
<dbReference type="InParanoid" id="E3K5E2"/>
<reference key="1">
    <citation type="submission" date="2007-01" db="EMBL/GenBank/DDBJ databases">
        <title>The Genome Sequence of Puccinia graminis f. sp. tritici Strain CRL 75-36-700-3.</title>
        <authorList>
            <consortium name="The Broad Institute Genome Sequencing Platform"/>
            <person name="Birren B."/>
            <person name="Lander E."/>
            <person name="Galagan J."/>
            <person name="Nusbaum C."/>
            <person name="Devon K."/>
            <person name="Cuomo C."/>
            <person name="Jaffe D."/>
            <person name="Butler J."/>
            <person name="Alvarez P."/>
            <person name="Gnerre S."/>
            <person name="Grabherr M."/>
            <person name="Mauceli E."/>
            <person name="Brockman W."/>
            <person name="Young S."/>
            <person name="LaButti K."/>
            <person name="Sykes S."/>
            <person name="DeCaprio D."/>
            <person name="Crawford M."/>
            <person name="Koehrsen M."/>
            <person name="Engels R."/>
            <person name="Montgomery P."/>
            <person name="Pearson M."/>
            <person name="Howarth C."/>
            <person name="Larson L."/>
            <person name="White J."/>
            <person name="Zeng Q."/>
            <person name="Kodira C."/>
            <person name="Yandava C."/>
            <person name="Alvarado L."/>
            <person name="O'Leary S."/>
            <person name="Szabo L."/>
            <person name="Dean R."/>
            <person name="Schein J."/>
        </authorList>
    </citation>
    <scope>NUCLEOTIDE SEQUENCE</scope>
    <source>
        <strain>CRL 75-36-700-3</strain>
    </source>
</reference>
<feature type="region of interest" description="Disordered" evidence="1">
    <location>
        <begin position="1"/>
        <end position="78"/>
    </location>
</feature>
<organism evidence="2 3">
    <name type="scientific">Puccinia graminis f. sp. tritici (strain CRL 75-36-700-3 / race SCCL)</name>
    <name type="common">Black stem rust fungus</name>
    <dbReference type="NCBI Taxonomy" id="418459"/>
    <lineage>
        <taxon>Eukaryota</taxon>
        <taxon>Fungi</taxon>
        <taxon>Dikarya</taxon>
        <taxon>Basidiomycota</taxon>
        <taxon>Pucciniomycotina</taxon>
        <taxon>Pucciniomycetes</taxon>
        <taxon>Pucciniales</taxon>
        <taxon>Pucciniaceae</taxon>
        <taxon>Puccinia</taxon>
    </lineage>
</organism>
<sequence>MPLVRHSPVRRTAMTPGSLEDAGDASFHNDTLLDDQHEDQHDDRRAPRDNIDNRNVDNRRRHREHAPHTHDRPVDDQRIMDDQRGINSMVNNAIQEFGSGNFLMADGSNFRSWTRDIEMIALSFLQDKDFFNSPCARPRMEPAGRRILLGVIDSSLKHELYSKDSSYKMMEAIKSRFSSVSKARMLTKWRELLHIKVDMSSNPASVATQYKAIIDELGDMGVYLAYDDLLPLVLHDSIPQGSNLRLDAEFALNGRQVISFEKTWRILSEAICQVRAVDTLDDSRRPPQFMAAIPDSPACDDRSPSVVSHPDNVYALAGVELLNNQKQSLEGK</sequence>
<dbReference type="OrthoDB" id="2513234at2759"/>
<name>E3K5E2_PUCGT</name>
<dbReference type="RefSeq" id="XP_003324157.2">
    <property type="nucleotide sequence ID" value="XM_003324109.2"/>
</dbReference>
<dbReference type="GeneID" id="10533100"/>
<gene>
    <name evidence="2" type="ORF">PGTG_06059</name>
</gene>
<dbReference type="AlphaFoldDB" id="E3K5E2"/>
<protein>
    <submittedName>
        <fullName evidence="2">Uncharacterized protein</fullName>
    </submittedName>
</protein>
<evidence type="ECO:0000256" key="1">
    <source>
        <dbReference type="SAM" id="MobiDB-lite"/>
    </source>
</evidence>
<evidence type="ECO:0000313" key="2">
    <source>
        <dbReference type="EMBL" id="EFP79738.2"/>
    </source>
</evidence>
<dbReference type="Proteomes" id="UP000008783">
    <property type="component" value="Unassembled WGS sequence"/>
</dbReference>
<feature type="compositionally biased region" description="Basic and acidic residues" evidence="1">
    <location>
        <begin position="34"/>
        <end position="58"/>
    </location>
</feature>
<feature type="compositionally biased region" description="Basic and acidic residues" evidence="1">
    <location>
        <begin position="66"/>
        <end position="78"/>
    </location>
</feature>
<proteinExistence type="predicted"/>
<dbReference type="EMBL" id="DS178273">
    <property type="protein sequence ID" value="EFP79738.2"/>
    <property type="molecule type" value="Genomic_DNA"/>
</dbReference>
<dbReference type="KEGG" id="pgr:PGTG_06059"/>
<accession>E3K5E2</accession>
<reference evidence="3" key="2">
    <citation type="journal article" date="2011" name="Proc. Natl. Acad. Sci. U.S.A.">
        <title>Obligate biotrophy features unraveled by the genomic analysis of rust fungi.</title>
        <authorList>
            <person name="Duplessis S."/>
            <person name="Cuomo C.A."/>
            <person name="Lin Y.-C."/>
            <person name="Aerts A."/>
            <person name="Tisserant E."/>
            <person name="Veneault-Fourrey C."/>
            <person name="Joly D.L."/>
            <person name="Hacquard S."/>
            <person name="Amselem J."/>
            <person name="Cantarel B.L."/>
            <person name="Chiu R."/>
            <person name="Coutinho P.M."/>
            <person name="Feau N."/>
            <person name="Field M."/>
            <person name="Frey P."/>
            <person name="Gelhaye E."/>
            <person name="Goldberg J."/>
            <person name="Grabherr M.G."/>
            <person name="Kodira C.D."/>
            <person name="Kohler A."/>
            <person name="Kuees U."/>
            <person name="Lindquist E.A."/>
            <person name="Lucas S.M."/>
            <person name="Mago R."/>
            <person name="Mauceli E."/>
            <person name="Morin E."/>
            <person name="Murat C."/>
            <person name="Pangilinan J.L."/>
            <person name="Park R."/>
            <person name="Pearson M."/>
            <person name="Quesneville H."/>
            <person name="Rouhier N."/>
            <person name="Sakthikumar S."/>
            <person name="Salamov A.A."/>
            <person name="Schmutz J."/>
            <person name="Selles B."/>
            <person name="Shapiro H."/>
            <person name="Tanguay P."/>
            <person name="Tuskan G.A."/>
            <person name="Henrissat B."/>
            <person name="Van de Peer Y."/>
            <person name="Rouze P."/>
            <person name="Ellis J.G."/>
            <person name="Dodds P.N."/>
            <person name="Schein J.E."/>
            <person name="Zhong S."/>
            <person name="Hamelin R.C."/>
            <person name="Grigoriev I.V."/>
            <person name="Szabo L.J."/>
            <person name="Martin F."/>
        </authorList>
    </citation>
    <scope>NUCLEOTIDE SEQUENCE [LARGE SCALE GENOMIC DNA]</scope>
    <source>
        <strain evidence="3">CRL 75-36-700-3 / race SCCL</strain>
    </source>
</reference>
<dbReference type="HOGENOM" id="CLU_837111_0_0_1"/>
<dbReference type="VEuPathDB" id="FungiDB:PGTG_06059"/>